<sequence>MANEQVGLLMVNLYAYQIPKHGPTLMELHKKWCDLVYKDELIGPILRSHVPESCPTPKGDYRLANMTTANIAIPFIESLPFTKARLFLYSTIRSERLAEGYIDVEVKLQRAKG</sequence>
<organism evidence="1 2">
    <name type="scientific">Choristoneura fumiferana</name>
    <name type="common">Spruce budworm moth</name>
    <name type="synonym">Archips fumiferana</name>
    <dbReference type="NCBI Taxonomy" id="7141"/>
    <lineage>
        <taxon>Eukaryota</taxon>
        <taxon>Metazoa</taxon>
        <taxon>Ecdysozoa</taxon>
        <taxon>Arthropoda</taxon>
        <taxon>Hexapoda</taxon>
        <taxon>Insecta</taxon>
        <taxon>Pterygota</taxon>
        <taxon>Neoptera</taxon>
        <taxon>Endopterygota</taxon>
        <taxon>Lepidoptera</taxon>
        <taxon>Glossata</taxon>
        <taxon>Ditrysia</taxon>
        <taxon>Tortricoidea</taxon>
        <taxon>Tortricidae</taxon>
        <taxon>Tortricinae</taxon>
        <taxon>Choristoneura</taxon>
    </lineage>
</organism>
<name>A0ACC0JBZ6_CHOFU</name>
<reference evidence="1 2" key="1">
    <citation type="journal article" date="2022" name="Genome Biol. Evol.">
        <title>The Spruce Budworm Genome: Reconstructing the Evolutionary History of Antifreeze Proteins.</title>
        <authorList>
            <person name="Beliveau C."/>
            <person name="Gagne P."/>
            <person name="Picq S."/>
            <person name="Vernygora O."/>
            <person name="Keeling C.I."/>
            <person name="Pinkney K."/>
            <person name="Doucet D."/>
            <person name="Wen F."/>
            <person name="Johnston J.S."/>
            <person name="Maaroufi H."/>
            <person name="Boyle B."/>
            <person name="Laroche J."/>
            <person name="Dewar K."/>
            <person name="Juretic N."/>
            <person name="Blackburn G."/>
            <person name="Nisole A."/>
            <person name="Brunet B."/>
            <person name="Brandao M."/>
            <person name="Lumley L."/>
            <person name="Duan J."/>
            <person name="Quan G."/>
            <person name="Lucarotti C.J."/>
            <person name="Roe A.D."/>
            <person name="Sperling F.A.H."/>
            <person name="Levesque R.C."/>
            <person name="Cusson M."/>
        </authorList>
    </citation>
    <scope>NUCLEOTIDE SEQUENCE [LARGE SCALE GENOMIC DNA]</scope>
    <source>
        <strain evidence="1">Glfc:IPQL:Cfum</strain>
    </source>
</reference>
<evidence type="ECO:0000313" key="2">
    <source>
        <dbReference type="Proteomes" id="UP001064048"/>
    </source>
</evidence>
<comment type="caution">
    <text evidence="1">The sequence shown here is derived from an EMBL/GenBank/DDBJ whole genome shotgun (WGS) entry which is preliminary data.</text>
</comment>
<keyword evidence="2" id="KW-1185">Reference proteome</keyword>
<accession>A0ACC0JBZ6</accession>
<dbReference type="Proteomes" id="UP001064048">
    <property type="component" value="Chromosome 16"/>
</dbReference>
<proteinExistence type="predicted"/>
<protein>
    <submittedName>
        <fullName evidence="1">Uncharacterized protein</fullName>
    </submittedName>
</protein>
<evidence type="ECO:0000313" key="1">
    <source>
        <dbReference type="EMBL" id="KAI8421671.1"/>
    </source>
</evidence>
<gene>
    <name evidence="1" type="ORF">MSG28_009661</name>
</gene>
<dbReference type="EMBL" id="CM046116">
    <property type="protein sequence ID" value="KAI8421671.1"/>
    <property type="molecule type" value="Genomic_DNA"/>
</dbReference>